<evidence type="ECO:0000313" key="9">
    <source>
        <dbReference type="Proteomes" id="UP000006906"/>
    </source>
</evidence>
<dbReference type="InterPro" id="IPR000719">
    <property type="entry name" value="Prot_kinase_dom"/>
</dbReference>
<dbReference type="InterPro" id="IPR011009">
    <property type="entry name" value="Kinase-like_dom_sf"/>
</dbReference>
<dbReference type="InterPro" id="IPR050117">
    <property type="entry name" value="MAPK"/>
</dbReference>
<dbReference type="GO" id="GO:0005634">
    <property type="term" value="C:nucleus"/>
    <property type="evidence" value="ECO:0000318"/>
    <property type="project" value="GO_Central"/>
</dbReference>
<feature type="binding site" evidence="5">
    <location>
        <position position="53"/>
    </location>
    <ligand>
        <name>ATP</name>
        <dbReference type="ChEBI" id="CHEBI:30616"/>
    </ligand>
</feature>
<dbReference type="GO" id="GO:0035556">
    <property type="term" value="P:intracellular signal transduction"/>
    <property type="evidence" value="ECO:0000318"/>
    <property type="project" value="GO_Central"/>
</dbReference>
<protein>
    <recommendedName>
        <fullName evidence="7">Protein kinase domain-containing protein</fullName>
    </recommendedName>
</protein>
<feature type="compositionally biased region" description="Low complexity" evidence="6">
    <location>
        <begin position="988"/>
        <end position="1012"/>
    </location>
</feature>
<keyword evidence="1" id="KW-0808">Transferase</keyword>
<keyword evidence="4 5" id="KW-0067">ATP-binding</keyword>
<feature type="domain" description="Protein kinase" evidence="7">
    <location>
        <begin position="15"/>
        <end position="376"/>
    </location>
</feature>
<accession>A0A2K3DUE6</accession>
<feature type="region of interest" description="Disordered" evidence="6">
    <location>
        <begin position="1479"/>
        <end position="1579"/>
    </location>
</feature>
<reference evidence="8 9" key="1">
    <citation type="journal article" date="2007" name="Science">
        <title>The Chlamydomonas genome reveals the evolution of key animal and plant functions.</title>
        <authorList>
            <person name="Merchant S.S."/>
            <person name="Prochnik S.E."/>
            <person name="Vallon O."/>
            <person name="Harris E.H."/>
            <person name="Karpowicz S.J."/>
            <person name="Witman G.B."/>
            <person name="Terry A."/>
            <person name="Salamov A."/>
            <person name="Fritz-Laylin L.K."/>
            <person name="Marechal-Drouard L."/>
            <person name="Marshall W.F."/>
            <person name="Qu L.H."/>
            <person name="Nelson D.R."/>
            <person name="Sanderfoot A.A."/>
            <person name="Spalding M.H."/>
            <person name="Kapitonov V.V."/>
            <person name="Ren Q."/>
            <person name="Ferris P."/>
            <person name="Lindquist E."/>
            <person name="Shapiro H."/>
            <person name="Lucas S.M."/>
            <person name="Grimwood J."/>
            <person name="Schmutz J."/>
            <person name="Cardol P."/>
            <person name="Cerutti H."/>
            <person name="Chanfreau G."/>
            <person name="Chen C.L."/>
            <person name="Cognat V."/>
            <person name="Croft M.T."/>
            <person name="Dent R."/>
            <person name="Dutcher S."/>
            <person name="Fernandez E."/>
            <person name="Fukuzawa H."/>
            <person name="Gonzalez-Ballester D."/>
            <person name="Gonzalez-Halphen D."/>
            <person name="Hallmann A."/>
            <person name="Hanikenne M."/>
            <person name="Hippler M."/>
            <person name="Inwood W."/>
            <person name="Jabbari K."/>
            <person name="Kalanon M."/>
            <person name="Kuras R."/>
            <person name="Lefebvre P.A."/>
            <person name="Lemaire S.D."/>
            <person name="Lobanov A.V."/>
            <person name="Lohr M."/>
            <person name="Manuell A."/>
            <person name="Meier I."/>
            <person name="Mets L."/>
            <person name="Mittag M."/>
            <person name="Mittelmeier T."/>
            <person name="Moroney J.V."/>
            <person name="Moseley J."/>
            <person name="Napoli C."/>
            <person name="Nedelcu A.M."/>
            <person name="Niyogi K."/>
            <person name="Novoselov S.V."/>
            <person name="Paulsen I.T."/>
            <person name="Pazour G."/>
            <person name="Purton S."/>
            <person name="Ral J.P."/>
            <person name="Riano-Pachon D.M."/>
            <person name="Riekhof W."/>
            <person name="Rymarquis L."/>
            <person name="Schroda M."/>
            <person name="Stern D."/>
            <person name="Umen J."/>
            <person name="Willows R."/>
            <person name="Wilson N."/>
            <person name="Zimmer S.L."/>
            <person name="Allmer J."/>
            <person name="Balk J."/>
            <person name="Bisova K."/>
            <person name="Chen C.J."/>
            <person name="Elias M."/>
            <person name="Gendler K."/>
            <person name="Hauser C."/>
            <person name="Lamb M.R."/>
            <person name="Ledford H."/>
            <person name="Long J.C."/>
            <person name="Minagawa J."/>
            <person name="Page M.D."/>
            <person name="Pan J."/>
            <person name="Pootakham W."/>
            <person name="Roje S."/>
            <person name="Rose A."/>
            <person name="Stahlberg E."/>
            <person name="Terauchi A.M."/>
            <person name="Yang P."/>
            <person name="Ball S."/>
            <person name="Bowler C."/>
            <person name="Dieckmann C.L."/>
            <person name="Gladyshev V.N."/>
            <person name="Green P."/>
            <person name="Jorgensen R."/>
            <person name="Mayfield S."/>
            <person name="Mueller-Roeber B."/>
            <person name="Rajamani S."/>
            <person name="Sayre R.T."/>
            <person name="Brokstein P."/>
            <person name="Dubchak I."/>
            <person name="Goodstein D."/>
            <person name="Hornick L."/>
            <person name="Huang Y.W."/>
            <person name="Jhaveri J."/>
            <person name="Luo Y."/>
            <person name="Martinez D."/>
            <person name="Ngau W.C."/>
            <person name="Otillar B."/>
            <person name="Poliakov A."/>
            <person name="Porter A."/>
            <person name="Szajkowski L."/>
            <person name="Werner G."/>
            <person name="Zhou K."/>
            <person name="Grigoriev I.V."/>
            <person name="Rokhsar D.S."/>
            <person name="Grossman A.R."/>
        </authorList>
    </citation>
    <scope>NUCLEOTIDE SEQUENCE [LARGE SCALE GENOMIC DNA]</scope>
    <source>
        <strain evidence="9">CC-503</strain>
    </source>
</reference>
<keyword evidence="9" id="KW-1185">Reference proteome</keyword>
<dbReference type="Proteomes" id="UP000006906">
    <property type="component" value="Chromosome 4"/>
</dbReference>
<evidence type="ECO:0000256" key="4">
    <source>
        <dbReference type="ARBA" id="ARBA00022840"/>
    </source>
</evidence>
<dbReference type="SMART" id="SM00220">
    <property type="entry name" value="S_TKc"/>
    <property type="match status" value="1"/>
</dbReference>
<name>A0A2K3DUE6_CHLRE</name>
<feature type="region of interest" description="Disordered" evidence="6">
    <location>
        <begin position="651"/>
        <end position="682"/>
    </location>
</feature>
<feature type="region of interest" description="Disordered" evidence="6">
    <location>
        <begin position="1332"/>
        <end position="1358"/>
    </location>
</feature>
<feature type="compositionally biased region" description="Polar residues" evidence="6">
    <location>
        <begin position="447"/>
        <end position="456"/>
    </location>
</feature>
<keyword evidence="2 5" id="KW-0547">Nucleotide-binding</keyword>
<dbReference type="Pfam" id="PF00069">
    <property type="entry name" value="Pkinase"/>
    <property type="match status" value="2"/>
</dbReference>
<feature type="region of interest" description="Disordered" evidence="6">
    <location>
        <begin position="437"/>
        <end position="473"/>
    </location>
</feature>
<organism evidence="8 9">
    <name type="scientific">Chlamydomonas reinhardtii</name>
    <name type="common">Chlamydomonas smithii</name>
    <dbReference type="NCBI Taxonomy" id="3055"/>
    <lineage>
        <taxon>Eukaryota</taxon>
        <taxon>Viridiplantae</taxon>
        <taxon>Chlorophyta</taxon>
        <taxon>core chlorophytes</taxon>
        <taxon>Chlorophyceae</taxon>
        <taxon>CS clade</taxon>
        <taxon>Chlamydomonadales</taxon>
        <taxon>Chlamydomonadaceae</taxon>
        <taxon>Chlamydomonas</taxon>
    </lineage>
</organism>
<feature type="region of interest" description="Disordered" evidence="6">
    <location>
        <begin position="513"/>
        <end position="536"/>
    </location>
</feature>
<dbReference type="RefSeq" id="XP_042925292.1">
    <property type="nucleotide sequence ID" value="XM_043061940.1"/>
</dbReference>
<evidence type="ECO:0000259" key="7">
    <source>
        <dbReference type="PROSITE" id="PS50011"/>
    </source>
</evidence>
<feature type="compositionally biased region" description="Basic and acidic residues" evidence="6">
    <location>
        <begin position="1506"/>
        <end position="1521"/>
    </location>
</feature>
<dbReference type="OrthoDB" id="534417at2759"/>
<dbReference type="PROSITE" id="PS50011">
    <property type="entry name" value="PROTEIN_KINASE_DOM"/>
    <property type="match status" value="1"/>
</dbReference>
<evidence type="ECO:0000256" key="1">
    <source>
        <dbReference type="ARBA" id="ARBA00022679"/>
    </source>
</evidence>
<feature type="compositionally biased region" description="Low complexity" evidence="6">
    <location>
        <begin position="915"/>
        <end position="931"/>
    </location>
</feature>
<dbReference type="Gene3D" id="3.30.200.20">
    <property type="entry name" value="Phosphorylase Kinase, domain 1"/>
    <property type="match status" value="1"/>
</dbReference>
<dbReference type="GeneID" id="66053254"/>
<keyword evidence="3" id="KW-0418">Kinase</keyword>
<dbReference type="KEGG" id="cre:CHLRE_04g223500v5"/>
<dbReference type="GO" id="GO:0004674">
    <property type="term" value="F:protein serine/threonine kinase activity"/>
    <property type="evidence" value="ECO:0000318"/>
    <property type="project" value="GO_Central"/>
</dbReference>
<feature type="compositionally biased region" description="Low complexity" evidence="6">
    <location>
        <begin position="1565"/>
        <end position="1579"/>
    </location>
</feature>
<feature type="region of interest" description="Disordered" evidence="6">
    <location>
        <begin position="915"/>
        <end position="936"/>
    </location>
</feature>
<evidence type="ECO:0000256" key="5">
    <source>
        <dbReference type="PROSITE-ProRule" id="PRU10141"/>
    </source>
</evidence>
<feature type="region of interest" description="Disordered" evidence="6">
    <location>
        <begin position="698"/>
        <end position="728"/>
    </location>
</feature>
<feature type="compositionally biased region" description="Low complexity" evidence="6">
    <location>
        <begin position="519"/>
        <end position="531"/>
    </location>
</feature>
<dbReference type="PANTHER" id="PTHR24055">
    <property type="entry name" value="MITOGEN-ACTIVATED PROTEIN KINASE"/>
    <property type="match status" value="1"/>
</dbReference>
<dbReference type="GO" id="GO:0005737">
    <property type="term" value="C:cytoplasm"/>
    <property type="evidence" value="ECO:0000318"/>
    <property type="project" value="GO_Central"/>
</dbReference>
<evidence type="ECO:0000313" key="8">
    <source>
        <dbReference type="EMBL" id="PNW84157.1"/>
    </source>
</evidence>
<feature type="region of interest" description="Disordered" evidence="6">
    <location>
        <begin position="972"/>
        <end position="1012"/>
    </location>
</feature>
<proteinExistence type="predicted"/>
<dbReference type="PaxDb" id="3055-EDP04149"/>
<dbReference type="GO" id="GO:0005524">
    <property type="term" value="F:ATP binding"/>
    <property type="evidence" value="ECO:0007669"/>
    <property type="project" value="UniProtKB-UniRule"/>
</dbReference>
<dbReference type="PROSITE" id="PS00107">
    <property type="entry name" value="PROTEIN_KINASE_ATP"/>
    <property type="match status" value="1"/>
</dbReference>
<dbReference type="Gene3D" id="1.10.510.10">
    <property type="entry name" value="Transferase(Phosphotransferase) domain 1"/>
    <property type="match status" value="1"/>
</dbReference>
<evidence type="ECO:0000256" key="2">
    <source>
        <dbReference type="ARBA" id="ARBA00022741"/>
    </source>
</evidence>
<dbReference type="ExpressionAtlas" id="A0A2K3DUE6">
    <property type="expression patterns" value="baseline and differential"/>
</dbReference>
<feature type="compositionally biased region" description="Low complexity" evidence="6">
    <location>
        <begin position="654"/>
        <end position="668"/>
    </location>
</feature>
<dbReference type="InParanoid" id="A0A2K3DUE6"/>
<evidence type="ECO:0000256" key="3">
    <source>
        <dbReference type="ARBA" id="ARBA00022777"/>
    </source>
</evidence>
<dbReference type="PROSITE" id="PS00108">
    <property type="entry name" value="PROTEIN_KINASE_ST"/>
    <property type="match status" value="1"/>
</dbReference>
<evidence type="ECO:0000256" key="6">
    <source>
        <dbReference type="SAM" id="MobiDB-lite"/>
    </source>
</evidence>
<gene>
    <name evidence="8" type="ORF">CHLRE_04g223500v5</name>
</gene>
<sequence length="1611" mass="160724">MACPGAGALDSDTFYEYKKSLGEGTYGGVILCAERSSRSQFSSGGPERLWAVKVFKQNDQVGWNLALRELRLLQSLDHPLVIRLERAFRSQSGRLHAAFPYISGGCGQDVLRSKYEFGLPPRMLKSFAWQLCVAVRYLHAHKVLHRDIKPPNVLLDPDGSIRLCDFGFARRVDDPRDSLGARRGAAAAAAAAVAEAQAADAADEHTTAGGCGGAAASSTSTSGGGRRVYELQYEDLTKYVVTRAYRAPEVLLSQPYGQAADVWALGCTLAEMATGRTLLPGTSSLDQLWRCLGALPAEPWPATVAAAVAALDRLDPVQLGGSLTQEQLRPVRLPGRPLAARLAHLDTQFVEVVTACLRLDPATRASADQLLRLPYFDDVRHVMAGNDTLVRLYDKEMTSLAAVPGSAGGAAAATAVAAKAAAPSAAPGVAVLAAPHASSSSNAPVETGTSASSSGDANRDVPMCDVRSSSNGGADHRIQRAAALALAGRAAAAAAGCVAGPLDGLPCRWPKQLAPSSPPAAAAAPSPAPAAGLLQSGSVPSATTTVTADICEQQQQVLMTLTLTQGLSPVVPPTARAVEPGVGVGAGAADAAAVKAAGVAQAGASSAGAGVIVVDTVAAEMAVSPPAAVAGRCMASSLPLLRAYPHEHSAIAPQQGQQRHQHHGSAGLRPPPGTAAGGAQPAARSAAVLHRGVCSGPAVAESNQQHPGPTTFHNFQPQGNQPMNSQPQPYNDHVLACGTGDVGAAPPPLALQQAQYAQYAQQQPHAAAQQSCPQHLLPVPQSLAYVHELSGGAIAGSSGHAQQAWKPAAAAAAGNEIHPLVAETAGYAVAIEDDAGKRQHALSGGVQPPQHQHPHTAMHWGLVEGPPPTAAEARSDVDAAAYTATGAAAAKSGAAGRPGANDLDMAAVVAAVGADPVSSNSSNTQSLPSSPYTTLTRDSDTMRVVDMWDDRSAVLHLSSNGSCLLGYDGGASPPPSAAAPAARRHRGTLSPAATPDAAAASTTSGANTCAPAQPSTVVATCSSSSAGRVLPAPKASAGGQQAGPGVPAVGVVLMGAHATMGPVVHPLGLGKQQPPLQQRQLQQPQLLPQCQIEAPQPLQPRPAAQRSQGPAISGKVTMPTWLPIAPPAHVAAVCALRDSRTEGVAGAASKGAAAGAEGAAGPAVATEPLPVRIPSNAAAAMSGAAHLPTCSSTSRGSATVDSHGSCGRTPSSNDAVSRYATAVVAAAAIKMPAGCAVTAVASGPASASVAAAAAASGERGSAQTVARLGFAYGGCGAATGLIRSECTSMYGSMHGSIGSYTTDDASLHCTAAAVAVAGGGYWKPAAAAGFAPTAGRASSGQQPQQPQPQPSMAATAASSLTRGPAGIATAAAGGGHLSMLMSSHRHSKRLFGKHCSGGSSCPDSSDGRAEFAFWRAGQVAAAATAAAAASAAEAAAPAAAAGVAGEATAAAAGGHADQLALTTSAEAVIAAAAAYIKGDGSSGGGRSGAARSKDGGCGSGATALPDTRRCDAAVPASHDDTSGGGKRAPTVVYQQQGASSRGEAATAQQPLPCVNGSSGRAGHQGSPSGAKAAAARAPDKAPGALRLWLRRFLSCTRATADANGAALIQGS</sequence>
<dbReference type="EMBL" id="CM008965">
    <property type="protein sequence ID" value="PNW84157.1"/>
    <property type="molecule type" value="Genomic_DNA"/>
</dbReference>
<dbReference type="SUPFAM" id="SSF56112">
    <property type="entry name" value="Protein kinase-like (PK-like)"/>
    <property type="match status" value="1"/>
</dbReference>
<dbReference type="InterPro" id="IPR008271">
    <property type="entry name" value="Ser/Thr_kinase_AS"/>
</dbReference>
<dbReference type="InterPro" id="IPR017441">
    <property type="entry name" value="Protein_kinase_ATP_BS"/>
</dbReference>
<feature type="compositionally biased region" description="Polar residues" evidence="6">
    <location>
        <begin position="701"/>
        <end position="728"/>
    </location>
</feature>
<dbReference type="Gramene" id="PNW84157">
    <property type="protein sequence ID" value="PNW84157"/>
    <property type="gene ID" value="CHLRE_04g223500v5"/>
</dbReference>